<keyword evidence="2" id="KW-1185">Reference proteome</keyword>
<dbReference type="EMBL" id="MUZQ01000153">
    <property type="protein sequence ID" value="OWK56543.1"/>
    <property type="molecule type" value="Genomic_DNA"/>
</dbReference>
<protein>
    <submittedName>
        <fullName evidence="1">Uncharacterized protein</fullName>
    </submittedName>
</protein>
<sequence length="52" mass="6192">MFISDKVIFGSCSFIFFPTICSCDAKDWKLLFYIFKYCLKFLLGSWNLLCQF</sequence>
<organism evidence="1 2">
    <name type="scientific">Lonchura striata</name>
    <name type="common">white-rumped munia</name>
    <dbReference type="NCBI Taxonomy" id="40157"/>
    <lineage>
        <taxon>Eukaryota</taxon>
        <taxon>Metazoa</taxon>
        <taxon>Chordata</taxon>
        <taxon>Craniata</taxon>
        <taxon>Vertebrata</taxon>
        <taxon>Euteleostomi</taxon>
        <taxon>Archelosauria</taxon>
        <taxon>Archosauria</taxon>
        <taxon>Dinosauria</taxon>
        <taxon>Saurischia</taxon>
        <taxon>Theropoda</taxon>
        <taxon>Coelurosauria</taxon>
        <taxon>Aves</taxon>
        <taxon>Neognathae</taxon>
        <taxon>Neoaves</taxon>
        <taxon>Telluraves</taxon>
        <taxon>Australaves</taxon>
        <taxon>Passeriformes</taxon>
        <taxon>Passeroidea</taxon>
        <taxon>Estrildidae</taxon>
        <taxon>Estrildinae</taxon>
        <taxon>Lonchura</taxon>
    </lineage>
</organism>
<evidence type="ECO:0000313" key="2">
    <source>
        <dbReference type="Proteomes" id="UP000197619"/>
    </source>
</evidence>
<dbReference type="AlphaFoldDB" id="A0A218US02"/>
<dbReference type="PROSITE" id="PS51257">
    <property type="entry name" value="PROKAR_LIPOPROTEIN"/>
    <property type="match status" value="1"/>
</dbReference>
<evidence type="ECO:0000313" key="1">
    <source>
        <dbReference type="EMBL" id="OWK56543.1"/>
    </source>
</evidence>
<comment type="caution">
    <text evidence="1">The sequence shown here is derived from an EMBL/GenBank/DDBJ whole genome shotgun (WGS) entry which is preliminary data.</text>
</comment>
<name>A0A218US02_9PASE</name>
<reference evidence="1 2" key="1">
    <citation type="submission" date="2017-05" db="EMBL/GenBank/DDBJ databases">
        <title>Genome of assembly of the Bengalese finch, Lonchura striata domestica.</title>
        <authorList>
            <person name="Colquitt B.M."/>
            <person name="Brainard M.S."/>
        </authorList>
    </citation>
    <scope>NUCLEOTIDE SEQUENCE [LARGE SCALE GENOMIC DNA]</scope>
    <source>
        <strain evidence="1">White83orange57</strain>
    </source>
</reference>
<gene>
    <name evidence="1" type="ORF">RLOC_00006481</name>
</gene>
<proteinExistence type="predicted"/>
<dbReference type="Proteomes" id="UP000197619">
    <property type="component" value="Unassembled WGS sequence"/>
</dbReference>
<accession>A0A218US02</accession>